<keyword evidence="5" id="KW-0547">Nucleotide-binding</keyword>
<dbReference type="PROSITE" id="PS01125">
    <property type="entry name" value="ROK"/>
    <property type="match status" value="1"/>
</dbReference>
<dbReference type="AlphaFoldDB" id="D6XW56"/>
<dbReference type="eggNOG" id="COG1940">
    <property type="taxonomic scope" value="Bacteria"/>
</dbReference>
<dbReference type="RefSeq" id="WP_013173232.1">
    <property type="nucleotide sequence ID" value="NC_014219.1"/>
</dbReference>
<dbReference type="KEGG" id="bse:Bsel_2307"/>
<gene>
    <name evidence="9" type="ordered locus">Bsel_2307</name>
</gene>
<evidence type="ECO:0000256" key="4">
    <source>
        <dbReference type="ARBA" id="ARBA00022679"/>
    </source>
</evidence>
<dbReference type="EMBL" id="CP001791">
    <property type="protein sequence ID" value="ADH99810.1"/>
    <property type="molecule type" value="Genomic_DNA"/>
</dbReference>
<dbReference type="GO" id="GO:0005737">
    <property type="term" value="C:cytoplasm"/>
    <property type="evidence" value="ECO:0007669"/>
    <property type="project" value="InterPro"/>
</dbReference>
<sequence>MDHVFAGIDIGGTTVKIAFIQEDGSILDKWEIPTDKTEKGKHILRDIAASVNERKNTLDGLTLKGAGVGAPGYIDVDHGVIVEAVNLGWKDYKVADILRDALEIPVFVDNDANLAAAGEKWLGAGDNANNLLAVTLGTGVGGGILAGGEIIHGHAGLAGEIGHITSVKDDGAPCNCGKKGCLETVSSATGIARLGTEAASEYPDSSLHAVIASKDKLEAKDVFAEAGKGDQAARKVVQESMEHLGFALANLCNSFNPQVVVIGGGVSKAGKQLIDAIRPSFNRFAIPKIADETDMVIATLGNDAGVIGGAWLARQKLTAAEAG</sequence>
<dbReference type="OrthoDB" id="9810372at2"/>
<dbReference type="STRING" id="439292.Bsel_2307"/>
<reference evidence="9" key="1">
    <citation type="submission" date="2009-10" db="EMBL/GenBank/DDBJ databases">
        <title>Complete sequence of Bacillus selenitireducens MLS10.</title>
        <authorList>
            <consortium name="US DOE Joint Genome Institute"/>
            <person name="Lucas S."/>
            <person name="Copeland A."/>
            <person name="Lapidus A."/>
            <person name="Glavina del Rio T."/>
            <person name="Dalin E."/>
            <person name="Tice H."/>
            <person name="Bruce D."/>
            <person name="Goodwin L."/>
            <person name="Pitluck S."/>
            <person name="Sims D."/>
            <person name="Brettin T."/>
            <person name="Detter J.C."/>
            <person name="Han C."/>
            <person name="Larimer F."/>
            <person name="Land M."/>
            <person name="Hauser L."/>
            <person name="Kyrpides N."/>
            <person name="Ovchinnikova G."/>
            <person name="Stolz J."/>
        </authorList>
    </citation>
    <scope>NUCLEOTIDE SEQUENCE [LARGE SCALE GENOMIC DNA]</scope>
    <source>
        <strain evidence="9">MLS10</strain>
    </source>
</reference>
<dbReference type="InterPro" id="IPR000600">
    <property type="entry name" value="ROK"/>
</dbReference>
<dbReference type="Pfam" id="PF00480">
    <property type="entry name" value="ROK"/>
    <property type="match status" value="1"/>
</dbReference>
<dbReference type="EC" id="2.7.1.2" evidence="2"/>
<evidence type="ECO:0000256" key="5">
    <source>
        <dbReference type="ARBA" id="ARBA00022741"/>
    </source>
</evidence>
<evidence type="ECO:0000256" key="7">
    <source>
        <dbReference type="ARBA" id="ARBA00022840"/>
    </source>
</evidence>
<dbReference type="Gene3D" id="3.30.420.40">
    <property type="match status" value="2"/>
</dbReference>
<keyword evidence="7" id="KW-0067">ATP-binding</keyword>
<comment type="similarity">
    <text evidence="1">Belongs to the ROK (NagC/XylR) family.</text>
</comment>
<evidence type="ECO:0000256" key="3">
    <source>
        <dbReference type="ARBA" id="ARBA00014701"/>
    </source>
</evidence>
<organism evidence="9 10">
    <name type="scientific">Bacillus selenitireducens (strain ATCC 700615 / DSM 15326 / MLS10)</name>
    <dbReference type="NCBI Taxonomy" id="439292"/>
    <lineage>
        <taxon>Bacteria</taxon>
        <taxon>Bacillati</taxon>
        <taxon>Bacillota</taxon>
        <taxon>Bacilli</taxon>
        <taxon>Bacillales</taxon>
        <taxon>Bacillaceae</taxon>
        <taxon>Salisediminibacterium</taxon>
    </lineage>
</organism>
<dbReference type="PANTHER" id="PTHR18964">
    <property type="entry name" value="ROK (REPRESSOR, ORF, KINASE) FAMILY"/>
    <property type="match status" value="1"/>
</dbReference>
<dbReference type="InterPro" id="IPR049874">
    <property type="entry name" value="ROK_cs"/>
</dbReference>
<accession>D6XW56</accession>
<evidence type="ECO:0000256" key="2">
    <source>
        <dbReference type="ARBA" id="ARBA00012323"/>
    </source>
</evidence>
<evidence type="ECO:0000313" key="9">
    <source>
        <dbReference type="EMBL" id="ADH99810.1"/>
    </source>
</evidence>
<dbReference type="GO" id="GO:0006096">
    <property type="term" value="P:glycolytic process"/>
    <property type="evidence" value="ECO:0007669"/>
    <property type="project" value="InterPro"/>
</dbReference>
<dbReference type="HOGENOM" id="CLU_036604_0_1_9"/>
<keyword evidence="4" id="KW-0808">Transferase</keyword>
<protein>
    <recommendedName>
        <fullName evidence="3">Glucokinase</fullName>
        <ecNumber evidence="2">2.7.1.2</ecNumber>
    </recommendedName>
    <alternativeName>
        <fullName evidence="8">Glucose kinase</fullName>
    </alternativeName>
</protein>
<evidence type="ECO:0000256" key="8">
    <source>
        <dbReference type="ARBA" id="ARBA00032386"/>
    </source>
</evidence>
<evidence type="ECO:0000256" key="6">
    <source>
        <dbReference type="ARBA" id="ARBA00022777"/>
    </source>
</evidence>
<dbReference type="PANTHER" id="PTHR18964:SF149">
    <property type="entry name" value="BIFUNCTIONAL UDP-N-ACETYLGLUCOSAMINE 2-EPIMERASE_N-ACETYLMANNOSAMINE KINASE"/>
    <property type="match status" value="1"/>
</dbReference>
<dbReference type="GO" id="GO:0004340">
    <property type="term" value="F:glucokinase activity"/>
    <property type="evidence" value="ECO:0007669"/>
    <property type="project" value="UniProtKB-EC"/>
</dbReference>
<proteinExistence type="inferred from homology"/>
<dbReference type="SUPFAM" id="SSF53067">
    <property type="entry name" value="Actin-like ATPase domain"/>
    <property type="match status" value="1"/>
</dbReference>
<dbReference type="GO" id="GO:0005524">
    <property type="term" value="F:ATP binding"/>
    <property type="evidence" value="ECO:0007669"/>
    <property type="project" value="UniProtKB-KW"/>
</dbReference>
<dbReference type="InterPro" id="IPR043129">
    <property type="entry name" value="ATPase_NBD"/>
</dbReference>
<evidence type="ECO:0000256" key="1">
    <source>
        <dbReference type="ARBA" id="ARBA00006479"/>
    </source>
</evidence>
<dbReference type="Proteomes" id="UP000000271">
    <property type="component" value="Chromosome"/>
</dbReference>
<keyword evidence="6" id="KW-0418">Kinase</keyword>
<dbReference type="InterPro" id="IPR004654">
    <property type="entry name" value="ROK_glcA"/>
</dbReference>
<dbReference type="NCBIfam" id="TIGR00744">
    <property type="entry name" value="ROK_glcA_fam"/>
    <property type="match status" value="1"/>
</dbReference>
<name>D6XW56_BACIE</name>
<evidence type="ECO:0000313" key="10">
    <source>
        <dbReference type="Proteomes" id="UP000000271"/>
    </source>
</evidence>
<keyword evidence="10" id="KW-1185">Reference proteome</keyword>